<dbReference type="NCBIfam" id="TIGR01216">
    <property type="entry name" value="ATP_synt_epsi"/>
    <property type="match status" value="1"/>
</dbReference>
<gene>
    <name evidence="14" type="ORF">DdX_00710</name>
</gene>
<reference evidence="14" key="1">
    <citation type="submission" date="2022-01" db="EMBL/GenBank/DDBJ databases">
        <title>Genome Sequence Resource for Two Populations of Ditylenchus destructor, the Migratory Endoparasitic Phytonematode.</title>
        <authorList>
            <person name="Zhang H."/>
            <person name="Lin R."/>
            <person name="Xie B."/>
        </authorList>
    </citation>
    <scope>NUCLEOTIDE SEQUENCE</scope>
    <source>
        <strain evidence="14">BazhouSP</strain>
    </source>
</reference>
<feature type="domain" description="ATP synthase F1 complex delta/epsilon subunit N-terminal" evidence="13">
    <location>
        <begin position="34"/>
        <end position="114"/>
    </location>
</feature>
<dbReference type="HAMAP" id="MF_00530">
    <property type="entry name" value="ATP_synth_epsil_bac"/>
    <property type="match status" value="1"/>
</dbReference>
<keyword evidence="3" id="KW-0813">Transport</keyword>
<keyword evidence="4" id="KW-0375">Hydrogen ion transport</keyword>
<dbReference type="PANTHER" id="PTHR13822">
    <property type="entry name" value="ATP SYNTHASE DELTA/EPSILON CHAIN"/>
    <property type="match status" value="1"/>
</dbReference>
<dbReference type="InterPro" id="IPR001469">
    <property type="entry name" value="ATP_synth_F1_dsu/esu"/>
</dbReference>
<dbReference type="Proteomes" id="UP001201812">
    <property type="component" value="Unassembled WGS sequence"/>
</dbReference>
<dbReference type="PANTHER" id="PTHR13822:SF7">
    <property type="entry name" value="ATP SYNTHASE SUBUNIT DELTA, MITOCHONDRIAL"/>
    <property type="match status" value="1"/>
</dbReference>
<dbReference type="CDD" id="cd12152">
    <property type="entry name" value="F1-ATPase_delta"/>
    <property type="match status" value="1"/>
</dbReference>
<keyword evidence="5" id="KW-0999">Mitochondrion inner membrane</keyword>
<keyword evidence="15" id="KW-1185">Reference proteome</keyword>
<dbReference type="GO" id="GO:0045259">
    <property type="term" value="C:proton-transporting ATP synthase complex"/>
    <property type="evidence" value="ECO:0007669"/>
    <property type="project" value="UniProtKB-KW"/>
</dbReference>
<accession>A0AAD4NHW6</accession>
<dbReference type="Gene3D" id="1.20.5.440">
    <property type="entry name" value="ATP synthase delta/epsilon subunit, C-terminal domain"/>
    <property type="match status" value="1"/>
</dbReference>
<proteinExistence type="inferred from homology"/>
<dbReference type="FunFam" id="2.60.15.10:FF:000004">
    <property type="entry name" value="ATP synthase subunit delta, mitochondrial"/>
    <property type="match status" value="1"/>
</dbReference>
<keyword evidence="11" id="KW-0066">ATP synthesis</keyword>
<evidence type="ECO:0000256" key="8">
    <source>
        <dbReference type="ARBA" id="ARBA00023128"/>
    </source>
</evidence>
<dbReference type="InterPro" id="IPR036771">
    <property type="entry name" value="ATPsynth_dsu/esu_N"/>
</dbReference>
<evidence type="ECO:0000256" key="10">
    <source>
        <dbReference type="ARBA" id="ARBA00023196"/>
    </source>
</evidence>
<evidence type="ECO:0000259" key="13">
    <source>
        <dbReference type="Pfam" id="PF02823"/>
    </source>
</evidence>
<evidence type="ECO:0000256" key="1">
    <source>
        <dbReference type="ARBA" id="ARBA00004273"/>
    </source>
</evidence>
<evidence type="ECO:0000256" key="7">
    <source>
        <dbReference type="ARBA" id="ARBA00023065"/>
    </source>
</evidence>
<protein>
    <recommendedName>
        <fullName evidence="12">F-ATPase delta subunit</fullName>
    </recommendedName>
</protein>
<evidence type="ECO:0000313" key="14">
    <source>
        <dbReference type="EMBL" id="KAI1728521.1"/>
    </source>
</evidence>
<comment type="subcellular location">
    <subcellularLocation>
        <location evidence="1">Mitochondrion inner membrane</location>
    </subcellularLocation>
</comment>
<dbReference type="InterPro" id="IPR020546">
    <property type="entry name" value="ATP_synth_F1_dsu/esu_N"/>
</dbReference>
<dbReference type="GO" id="GO:0046933">
    <property type="term" value="F:proton-transporting ATP synthase activity, rotational mechanism"/>
    <property type="evidence" value="ECO:0007669"/>
    <property type="project" value="InterPro"/>
</dbReference>
<evidence type="ECO:0000256" key="3">
    <source>
        <dbReference type="ARBA" id="ARBA00022448"/>
    </source>
</evidence>
<evidence type="ECO:0000256" key="6">
    <source>
        <dbReference type="ARBA" id="ARBA00022946"/>
    </source>
</evidence>
<keyword evidence="6" id="KW-0809">Transit peptide</keyword>
<dbReference type="GO" id="GO:0005743">
    <property type="term" value="C:mitochondrial inner membrane"/>
    <property type="evidence" value="ECO:0007669"/>
    <property type="project" value="UniProtKB-SubCell"/>
</dbReference>
<dbReference type="AlphaFoldDB" id="A0AAD4NHW6"/>
<dbReference type="Pfam" id="PF02823">
    <property type="entry name" value="ATP-synt_DE_N"/>
    <property type="match status" value="1"/>
</dbReference>
<sequence length="167" mass="17685">MLVSALRSVARIVPKRFYAAAATEAARTAETGELRLTLAAPDRAFYNGIVVKQVDVPTVAGAVGILPNHVPVIGVLKPGVVQVYDIEGNITKYFVSSGTLSMNIDGSVQVLAEEVLTIDEIDESAARRHLEAAQRKSVEAGTEVEKAEASIRVDVCDALIKAATGQL</sequence>
<keyword evidence="9" id="KW-0472">Membrane</keyword>
<evidence type="ECO:0000256" key="4">
    <source>
        <dbReference type="ARBA" id="ARBA00022781"/>
    </source>
</evidence>
<organism evidence="14 15">
    <name type="scientific">Ditylenchus destructor</name>
    <dbReference type="NCBI Taxonomy" id="166010"/>
    <lineage>
        <taxon>Eukaryota</taxon>
        <taxon>Metazoa</taxon>
        <taxon>Ecdysozoa</taxon>
        <taxon>Nematoda</taxon>
        <taxon>Chromadorea</taxon>
        <taxon>Rhabditida</taxon>
        <taxon>Tylenchina</taxon>
        <taxon>Tylenchomorpha</taxon>
        <taxon>Sphaerularioidea</taxon>
        <taxon>Anguinidae</taxon>
        <taxon>Anguininae</taxon>
        <taxon>Ditylenchus</taxon>
    </lineage>
</organism>
<evidence type="ECO:0000256" key="2">
    <source>
        <dbReference type="ARBA" id="ARBA00005712"/>
    </source>
</evidence>
<dbReference type="Gene3D" id="2.60.15.10">
    <property type="entry name" value="F0F1 ATP synthase delta/epsilon subunit, N-terminal"/>
    <property type="match status" value="1"/>
</dbReference>
<keyword evidence="7" id="KW-0406">Ion transport</keyword>
<keyword evidence="8" id="KW-0496">Mitochondrion</keyword>
<dbReference type="SUPFAM" id="SSF51344">
    <property type="entry name" value="Epsilon subunit of F1F0-ATP synthase N-terminal domain"/>
    <property type="match status" value="1"/>
</dbReference>
<evidence type="ECO:0000256" key="9">
    <source>
        <dbReference type="ARBA" id="ARBA00023136"/>
    </source>
</evidence>
<evidence type="ECO:0000256" key="5">
    <source>
        <dbReference type="ARBA" id="ARBA00022792"/>
    </source>
</evidence>
<evidence type="ECO:0000256" key="11">
    <source>
        <dbReference type="ARBA" id="ARBA00023310"/>
    </source>
</evidence>
<comment type="similarity">
    <text evidence="2">Belongs to the ATPase epsilon chain family.</text>
</comment>
<evidence type="ECO:0000256" key="12">
    <source>
        <dbReference type="ARBA" id="ARBA00031669"/>
    </source>
</evidence>
<name>A0AAD4NHW6_9BILA</name>
<evidence type="ECO:0000313" key="15">
    <source>
        <dbReference type="Proteomes" id="UP001201812"/>
    </source>
</evidence>
<comment type="caution">
    <text evidence="14">The sequence shown here is derived from an EMBL/GenBank/DDBJ whole genome shotgun (WGS) entry which is preliminary data.</text>
</comment>
<dbReference type="EMBL" id="JAKKPZ010000001">
    <property type="protein sequence ID" value="KAI1728521.1"/>
    <property type="molecule type" value="Genomic_DNA"/>
</dbReference>
<keyword evidence="10" id="KW-0139">CF(1)</keyword>